<feature type="chain" id="PRO_5012523480" evidence="3">
    <location>
        <begin position="26"/>
        <end position="858"/>
    </location>
</feature>
<dbReference type="GO" id="GO:0004553">
    <property type="term" value="F:hydrolase activity, hydrolyzing O-glycosyl compounds"/>
    <property type="evidence" value="ECO:0007669"/>
    <property type="project" value="InterPro"/>
</dbReference>
<evidence type="ECO:0000313" key="5">
    <source>
        <dbReference type="EMBL" id="SIQ91529.1"/>
    </source>
</evidence>
<proteinExistence type="predicted"/>
<feature type="signal peptide" evidence="3">
    <location>
        <begin position="1"/>
        <end position="25"/>
    </location>
</feature>
<reference evidence="6" key="1">
    <citation type="submission" date="2017-01" db="EMBL/GenBank/DDBJ databases">
        <authorList>
            <person name="Varghese N."/>
            <person name="Submissions S."/>
        </authorList>
    </citation>
    <scope>NUCLEOTIDE SEQUENCE [LARGE SCALE GENOMIC DNA]</scope>
    <source>
        <strain evidence="6">DM9</strain>
    </source>
</reference>
<dbReference type="OrthoDB" id="9809937at2"/>
<gene>
    <name evidence="5" type="ORF">SAMN05421545_1655</name>
</gene>
<dbReference type="AlphaFoldDB" id="A0A1N6WN68"/>
<accession>A0A1N6WN68</accession>
<sequence length="858" mass="96947">MQFSLRSGIALLLLIWLGTSLTAHGQATNPVYVDKQGVLRWQKGNAEANFFGVNYTVPFAYGYRSHKALGIDPEKAIDQDVYHMARLGFNAFRVHVWDTEISDSLGNLLENEHLRLFDYLIYKLKERNIKVLITPIAFWGPGYPEPDYKTGGFSSIYNKQQAVTEEAAFKAQERYLKQFFQHVNPYTKTSYQDDPDVIAAEVNNEPHHTGPKERATEYVNRMVKAIRGTGWTKPIFYNISESPRYADAVAKANIDGVSFQWYPTGLVANRTLQGNYLPHVDRYSIPFDTIPAFTGKARMVYEFDAGDITSPTMYPAMARSFRDAGFQWATQFAYDPMATAYANTEYQTHYVNLAYTPEKAISLLIASKAFQKLPRLKNYGSYPADSVFDAFRVSHKQQLSEMNTPQEFYHAGPTSTTPVSPNKLLRLAGVGNSPVVHYGGRGAYFLDKLENGVWRLEVMSDAIPVSDPFAKASPQKEVVRIQWRAHTMQVRLRDLGETFTVDALNEGNRYSTKASRGNFTIQPGTYLLTRSGKRYKQSQSSLHNLQLGEFVAPQPRSDAPTVFHQPKQEVTANKSLSINAVLAGIASGDKVTLLMNNFSGVWKTIEMQEKNAYTWQAEVPADILTPGLVQYRISVQKGQDDYTTFPGGHKGNPHAWDFYQQDYWQIRVAAENSALELFNAAQDRNLMVYPNLWRPEERQLITTETPGQMAIRLSRPNLKEGEPLIAWQHFVGDKLQNRQAELGGFKRIVVKARTEKSAPLQMKVTLITKDAAAYSTTVKLNQQQQNIEIPLESLQPDSFILLPRPYPGFHPFRFKSASAGKFDLSQVEKIEVSIGVGIAPEAFEQPYTFEVASVWLSR</sequence>
<organism evidence="5 6">
    <name type="scientific">Pontibacter lucknowensis</name>
    <dbReference type="NCBI Taxonomy" id="1077936"/>
    <lineage>
        <taxon>Bacteria</taxon>
        <taxon>Pseudomonadati</taxon>
        <taxon>Bacteroidota</taxon>
        <taxon>Cytophagia</taxon>
        <taxon>Cytophagales</taxon>
        <taxon>Hymenobacteraceae</taxon>
        <taxon>Pontibacter</taxon>
    </lineage>
</organism>
<name>A0A1N6WN68_9BACT</name>
<keyword evidence="3" id="KW-0732">Signal</keyword>
<keyword evidence="2" id="KW-0326">Glycosidase</keyword>
<evidence type="ECO:0000256" key="3">
    <source>
        <dbReference type="SAM" id="SignalP"/>
    </source>
</evidence>
<dbReference type="Gene3D" id="3.20.20.80">
    <property type="entry name" value="Glycosidases"/>
    <property type="match status" value="1"/>
</dbReference>
<dbReference type="InterPro" id="IPR001547">
    <property type="entry name" value="Glyco_hydro_5"/>
</dbReference>
<dbReference type="GO" id="GO:0000272">
    <property type="term" value="P:polysaccharide catabolic process"/>
    <property type="evidence" value="ECO:0007669"/>
    <property type="project" value="InterPro"/>
</dbReference>
<dbReference type="STRING" id="1077936.SAMN05421545_1655"/>
<dbReference type="EMBL" id="FTNM01000002">
    <property type="protein sequence ID" value="SIQ91529.1"/>
    <property type="molecule type" value="Genomic_DNA"/>
</dbReference>
<dbReference type="Proteomes" id="UP000185924">
    <property type="component" value="Unassembled WGS sequence"/>
</dbReference>
<keyword evidence="1 5" id="KW-0378">Hydrolase</keyword>
<evidence type="ECO:0000313" key="6">
    <source>
        <dbReference type="Proteomes" id="UP000185924"/>
    </source>
</evidence>
<protein>
    <submittedName>
        <fullName evidence="5">Cellulase (Glycosyl hydrolase family 5)</fullName>
    </submittedName>
</protein>
<dbReference type="Pfam" id="PF00150">
    <property type="entry name" value="Cellulase"/>
    <property type="match status" value="1"/>
</dbReference>
<dbReference type="InterPro" id="IPR017853">
    <property type="entry name" value="GH"/>
</dbReference>
<dbReference type="RefSeq" id="WP_076421732.1">
    <property type="nucleotide sequence ID" value="NZ_FTNM01000002.1"/>
</dbReference>
<evidence type="ECO:0000256" key="2">
    <source>
        <dbReference type="ARBA" id="ARBA00023295"/>
    </source>
</evidence>
<feature type="domain" description="Glycoside hydrolase family 5" evidence="4">
    <location>
        <begin position="76"/>
        <end position="237"/>
    </location>
</feature>
<evidence type="ECO:0000259" key="4">
    <source>
        <dbReference type="Pfam" id="PF00150"/>
    </source>
</evidence>
<keyword evidence="6" id="KW-1185">Reference proteome</keyword>
<evidence type="ECO:0000256" key="1">
    <source>
        <dbReference type="ARBA" id="ARBA00022801"/>
    </source>
</evidence>
<dbReference type="SUPFAM" id="SSF51445">
    <property type="entry name" value="(Trans)glycosidases"/>
    <property type="match status" value="1"/>
</dbReference>